<proteinExistence type="predicted"/>
<evidence type="ECO:0000313" key="3">
    <source>
        <dbReference type="Proteomes" id="UP000034013"/>
    </source>
</evidence>
<dbReference type="EMBL" id="LBZO01000047">
    <property type="protein sequence ID" value="KKR72056.1"/>
    <property type="molecule type" value="Genomic_DNA"/>
</dbReference>
<accession>A0A0G0TB50</accession>
<name>A0A0G0TB50_9BACT</name>
<reference evidence="2 3" key="1">
    <citation type="journal article" date="2015" name="Nature">
        <title>rRNA introns, odd ribosomes, and small enigmatic genomes across a large radiation of phyla.</title>
        <authorList>
            <person name="Brown C.T."/>
            <person name="Hug L.A."/>
            <person name="Thomas B.C."/>
            <person name="Sharon I."/>
            <person name="Castelle C.J."/>
            <person name="Singh A."/>
            <person name="Wilkins M.J."/>
            <person name="Williams K.H."/>
            <person name="Banfield J.F."/>
        </authorList>
    </citation>
    <scope>NUCLEOTIDE SEQUENCE [LARGE SCALE GENOMIC DNA]</scope>
</reference>
<feature type="non-terminal residue" evidence="2">
    <location>
        <position position="1"/>
    </location>
</feature>
<dbReference type="AlphaFoldDB" id="A0A0G0TB50"/>
<feature type="region of interest" description="Disordered" evidence="1">
    <location>
        <begin position="1"/>
        <end position="20"/>
    </location>
</feature>
<sequence length="228" mass="25075">DPARLSGEPPETGTPGSNARHLHQEIHRPGCLMSVFSQLSWRQSISWPVRVPLSSWRVSWSQMPDLQSMLTEAAGTLVGTYPDFAAKVCPAGGPVVKICYTTSDPAPDSGIFARYVNDPGGCTFNFNKDVEPYGSEGVLFLLTHEVTHHIQNINSGYFNKYKDVVNPPTNEDFICTRDLDTPEESMAEGNALFVAAPVIDANQACLTSSFQSQYPLHYDFAKNVMFAP</sequence>
<organism evidence="2 3">
    <name type="scientific">Candidatus Woesebacteria bacterium GW2011_GWA2_40_7</name>
    <dbReference type="NCBI Taxonomy" id="1618562"/>
    <lineage>
        <taxon>Bacteria</taxon>
        <taxon>Candidatus Woeseibacteriota</taxon>
    </lineage>
</organism>
<comment type="caution">
    <text evidence="2">The sequence shown here is derived from an EMBL/GenBank/DDBJ whole genome shotgun (WGS) entry which is preliminary data.</text>
</comment>
<evidence type="ECO:0000256" key="1">
    <source>
        <dbReference type="SAM" id="MobiDB-lite"/>
    </source>
</evidence>
<evidence type="ECO:0000313" key="2">
    <source>
        <dbReference type="EMBL" id="KKR72056.1"/>
    </source>
</evidence>
<protein>
    <submittedName>
        <fullName evidence="2">Uncharacterized protein</fullName>
    </submittedName>
</protein>
<dbReference type="Proteomes" id="UP000034013">
    <property type="component" value="Unassembled WGS sequence"/>
</dbReference>
<gene>
    <name evidence="2" type="ORF">UU16_C0047G0001</name>
</gene>